<reference evidence="1 2" key="1">
    <citation type="submission" date="2024-01" db="EMBL/GenBank/DDBJ databases">
        <title>A draft genome for the cacao thread blight pathogen Marasmiellus scandens.</title>
        <authorList>
            <person name="Baruah I.K."/>
            <person name="Leung J."/>
            <person name="Bukari Y."/>
            <person name="Amoako-Attah I."/>
            <person name="Meinhardt L.W."/>
            <person name="Bailey B.A."/>
            <person name="Cohen S.P."/>
        </authorList>
    </citation>
    <scope>NUCLEOTIDE SEQUENCE [LARGE SCALE GENOMIC DNA]</scope>
    <source>
        <strain evidence="1 2">GH-19</strain>
    </source>
</reference>
<proteinExistence type="predicted"/>
<dbReference type="Proteomes" id="UP001498398">
    <property type="component" value="Unassembled WGS sequence"/>
</dbReference>
<dbReference type="PANTHER" id="PTHR39596">
    <property type="match status" value="1"/>
</dbReference>
<comment type="caution">
    <text evidence="1">The sequence shown here is derived from an EMBL/GenBank/DDBJ whole genome shotgun (WGS) entry which is preliminary data.</text>
</comment>
<evidence type="ECO:0000313" key="2">
    <source>
        <dbReference type="Proteomes" id="UP001498398"/>
    </source>
</evidence>
<organism evidence="1 2">
    <name type="scientific">Marasmiellus scandens</name>
    <dbReference type="NCBI Taxonomy" id="2682957"/>
    <lineage>
        <taxon>Eukaryota</taxon>
        <taxon>Fungi</taxon>
        <taxon>Dikarya</taxon>
        <taxon>Basidiomycota</taxon>
        <taxon>Agaricomycotina</taxon>
        <taxon>Agaricomycetes</taxon>
        <taxon>Agaricomycetidae</taxon>
        <taxon>Agaricales</taxon>
        <taxon>Marasmiineae</taxon>
        <taxon>Omphalotaceae</taxon>
        <taxon>Marasmiellus</taxon>
    </lineage>
</organism>
<dbReference type="PANTHER" id="PTHR39596:SF3">
    <property type="entry name" value="HETEROKARYON INCOMPATIBILITY DOMAIN-CONTAINING PROTEIN"/>
    <property type="match status" value="1"/>
</dbReference>
<gene>
    <name evidence="1" type="ORF">VKT23_015378</name>
</gene>
<evidence type="ECO:0000313" key="1">
    <source>
        <dbReference type="EMBL" id="KAK7444361.1"/>
    </source>
</evidence>
<dbReference type="EMBL" id="JBANRG010000051">
    <property type="protein sequence ID" value="KAK7444361.1"/>
    <property type="molecule type" value="Genomic_DNA"/>
</dbReference>
<accession>A0ABR1IZJ7</accession>
<keyword evidence="2" id="KW-1185">Reference proteome</keyword>
<name>A0ABR1IZJ7_9AGAR</name>
<protein>
    <submittedName>
        <fullName evidence="1">Uncharacterized protein</fullName>
    </submittedName>
</protein>
<sequence>MGFNFDAFIYGDYRQLGQDIDAATIEGFFQTWLWFGTIHAFFDRVVPIEEDRLVRWTDTNDQVLDSSCLVELLLEWYRICKTRNVEEQAEYAEYLDNFFLELRFKMVDDLFLGETSHLSQVVSLETRCAVIILLETLESARATLYEDGHAYTFSHHTDTLLYQRLRELYWCPWEIQELKSNLSRHYASLLGPKFRQSLHTNCDAGSCAEAVVDDKTYVPQHLTSSCVCEHLTVDVDEVIAAISEDQLPVVLWDESTERLAIKRVDPKLHRQPGRILI</sequence>